<dbReference type="PROSITE" id="PS51194">
    <property type="entry name" value="HELICASE_CTER"/>
    <property type="match status" value="1"/>
</dbReference>
<dbReference type="AlphaFoldDB" id="A0A1H4G0G8"/>
<dbReference type="PANTHER" id="PTHR43519:SF1">
    <property type="entry name" value="ATP-DEPENDENT RNA HELICASE HRPB"/>
    <property type="match status" value="1"/>
</dbReference>
<dbReference type="STRING" id="89524.SAMN05444370_13314"/>
<dbReference type="InterPro" id="IPR027417">
    <property type="entry name" value="P-loop_NTPase"/>
</dbReference>
<dbReference type="CDD" id="cd18791">
    <property type="entry name" value="SF2_C_RHA"/>
    <property type="match status" value="1"/>
</dbReference>
<dbReference type="SUPFAM" id="SSF52540">
    <property type="entry name" value="P-loop containing nucleoside triphosphate hydrolases"/>
    <property type="match status" value="1"/>
</dbReference>
<keyword evidence="1" id="KW-0547">Nucleotide-binding</keyword>
<feature type="domain" description="Helicase C-terminal" evidence="7">
    <location>
        <begin position="205"/>
        <end position="376"/>
    </location>
</feature>
<dbReference type="SMART" id="SM00847">
    <property type="entry name" value="HA2"/>
    <property type="match status" value="1"/>
</dbReference>
<evidence type="ECO:0000256" key="3">
    <source>
        <dbReference type="ARBA" id="ARBA00022806"/>
    </source>
</evidence>
<dbReference type="SMART" id="SM00490">
    <property type="entry name" value="HELICc"/>
    <property type="match status" value="1"/>
</dbReference>
<dbReference type="NCBIfam" id="TIGR01970">
    <property type="entry name" value="DEAH_box_HrpB"/>
    <property type="match status" value="1"/>
</dbReference>
<dbReference type="GO" id="GO:0005524">
    <property type="term" value="F:ATP binding"/>
    <property type="evidence" value="ECO:0007669"/>
    <property type="project" value="UniProtKB-KW"/>
</dbReference>
<evidence type="ECO:0000256" key="1">
    <source>
        <dbReference type="ARBA" id="ARBA00022741"/>
    </source>
</evidence>
<name>A0A1H4G0G8_9RHOB</name>
<dbReference type="PIRSF" id="PIRSF005496">
    <property type="entry name" value="ATP_hel_hrpB"/>
    <property type="match status" value="1"/>
</dbReference>
<reference evidence="8 9" key="1">
    <citation type="submission" date="2016-10" db="EMBL/GenBank/DDBJ databases">
        <authorList>
            <person name="de Groot N.N."/>
        </authorList>
    </citation>
    <scope>NUCLEOTIDE SEQUENCE [LARGE SCALE GENOMIC DNA]</scope>
    <source>
        <strain evidence="8 9">DSM 15345</strain>
    </source>
</reference>
<dbReference type="FunFam" id="3.40.50.300:FF:002125">
    <property type="entry name" value="ATP-dependent helicase HrpB"/>
    <property type="match status" value="1"/>
</dbReference>
<feature type="region of interest" description="Disordered" evidence="5">
    <location>
        <begin position="818"/>
        <end position="841"/>
    </location>
</feature>
<proteinExistence type="predicted"/>
<keyword evidence="4" id="KW-0067">ATP-binding</keyword>
<dbReference type="PANTHER" id="PTHR43519">
    <property type="entry name" value="ATP-DEPENDENT RNA HELICASE HRPB"/>
    <property type="match status" value="1"/>
</dbReference>
<dbReference type="InterPro" id="IPR011545">
    <property type="entry name" value="DEAD/DEAH_box_helicase_dom"/>
</dbReference>
<dbReference type="InterPro" id="IPR056329">
    <property type="entry name" value="CON_HrpB"/>
</dbReference>
<dbReference type="InterPro" id="IPR014001">
    <property type="entry name" value="Helicase_ATP-bd"/>
</dbReference>
<dbReference type="InterPro" id="IPR002464">
    <property type="entry name" value="DNA/RNA_helicase_DEAH_CS"/>
</dbReference>
<dbReference type="PROSITE" id="PS51192">
    <property type="entry name" value="HELICASE_ATP_BIND_1"/>
    <property type="match status" value="1"/>
</dbReference>
<feature type="domain" description="Helicase ATP-binding" evidence="6">
    <location>
        <begin position="23"/>
        <end position="186"/>
    </location>
</feature>
<keyword evidence="9" id="KW-1185">Reference proteome</keyword>
<evidence type="ECO:0000259" key="7">
    <source>
        <dbReference type="PROSITE" id="PS51194"/>
    </source>
</evidence>
<accession>A0A1H4G0G8</accession>
<dbReference type="GO" id="GO:0003676">
    <property type="term" value="F:nucleic acid binding"/>
    <property type="evidence" value="ECO:0007669"/>
    <property type="project" value="InterPro"/>
</dbReference>
<keyword evidence="3 8" id="KW-0347">Helicase</keyword>
<dbReference type="InterPro" id="IPR007502">
    <property type="entry name" value="Helicase-assoc_dom"/>
</dbReference>
<dbReference type="SMART" id="SM00487">
    <property type="entry name" value="DEXDc"/>
    <property type="match status" value="1"/>
</dbReference>
<dbReference type="Gene3D" id="3.40.50.300">
    <property type="entry name" value="P-loop containing nucleotide triphosphate hydrolases"/>
    <property type="match status" value="2"/>
</dbReference>
<evidence type="ECO:0000256" key="5">
    <source>
        <dbReference type="SAM" id="MobiDB-lite"/>
    </source>
</evidence>
<dbReference type="Pfam" id="PF08482">
    <property type="entry name" value="HrpB_C"/>
    <property type="match status" value="1"/>
</dbReference>
<evidence type="ECO:0000313" key="9">
    <source>
        <dbReference type="Proteomes" id="UP000198703"/>
    </source>
</evidence>
<dbReference type="InterPro" id="IPR049614">
    <property type="entry name" value="HrpB_DEXH"/>
</dbReference>
<dbReference type="Pfam" id="PF00270">
    <property type="entry name" value="DEAD"/>
    <property type="match status" value="1"/>
</dbReference>
<dbReference type="CDD" id="cd17990">
    <property type="entry name" value="DEXHc_HrpB"/>
    <property type="match status" value="1"/>
</dbReference>
<organism evidence="8 9">
    <name type="scientific">Rubrimonas cliftonensis</name>
    <dbReference type="NCBI Taxonomy" id="89524"/>
    <lineage>
        <taxon>Bacteria</taxon>
        <taxon>Pseudomonadati</taxon>
        <taxon>Pseudomonadota</taxon>
        <taxon>Alphaproteobacteria</taxon>
        <taxon>Rhodobacterales</taxon>
        <taxon>Paracoccaceae</taxon>
        <taxon>Rubrimonas</taxon>
    </lineage>
</organism>
<sequence length="841" mass="87102">MSAATPLPAGDPLPVDAALPALRAALREGAGAVLQAPPGAGKTTRVPLALLGEPWAAGRIVMLEPRRLAARGAAARMAETLGEAVGETVGFRIRGETRVGRHTRVEVVTEGVLTRMLQADPALDGVSAVIFDEIHERSLNADLGLALCLETQGALRPELRLLAMSATLDAAPVAATMGGAPILTAEGRAFDVETLWAEAPLGARRLEEAVSEAARTALAEHPGDLLVFLPGVGEIMRTAARLEGLAGVDVLPLHGDLAFARQQAALAPAAPGRRKAVLATAVAETSLTVAGVRIVLDAGLARRARFDPGSGMARLVTEKASRAEADQRRGRAGRTAPGVCLRLWTKGEHGARPGFAPPEIMAADLAPLALEIAAWGAPGPEALALIDQPPAGAYAEARALLAALGALDGAGRVTAHGRAMAALPTHPRLAHMALSAPPENAAAARALAGLLSERDPLRRPGAPARADMALRLEAFADPKGFAARRGVEPDAGALARARETARRLGGRGGAGAVSGARAGAGRIDMAAAGRLLALAYPDRIARRRPGDAPRYLLSGGKGAALDPGDALAGAAHLVVADTDGDPREARIRLAATLSDAEIGALAEAGGESLRVIAWDRRARAVVARTERRLGALTLETRPLEDAAAEEIAAAMAEGVRLLGLDALPWSGAAAGLRDRVRWAAAQAPGDWPDWTEAALLEGLEGWLGSWLAGCRSAADLAALPLADALREVLGREALARLDRTAPAAIDTPAGARAAIDYGRAQPTASVRVQALYGFDRHPAPGVTLELLSPAGRPIATTADLPGFWRGAWADARRDMRGRYPRHDWPEAPQTAAATLRAKPRK</sequence>
<dbReference type="GO" id="GO:0004386">
    <property type="term" value="F:helicase activity"/>
    <property type="evidence" value="ECO:0007669"/>
    <property type="project" value="UniProtKB-KW"/>
</dbReference>
<evidence type="ECO:0000256" key="2">
    <source>
        <dbReference type="ARBA" id="ARBA00022801"/>
    </source>
</evidence>
<dbReference type="PROSITE" id="PS00690">
    <property type="entry name" value="DEAH_ATP_HELICASE"/>
    <property type="match status" value="1"/>
</dbReference>
<dbReference type="Pfam" id="PF24473">
    <property type="entry name" value="CON_HrpB"/>
    <property type="match status" value="1"/>
</dbReference>
<keyword evidence="2" id="KW-0378">Hydrolase</keyword>
<dbReference type="GO" id="GO:0016787">
    <property type="term" value="F:hydrolase activity"/>
    <property type="evidence" value="ECO:0007669"/>
    <property type="project" value="UniProtKB-KW"/>
</dbReference>
<dbReference type="InterPro" id="IPR001650">
    <property type="entry name" value="Helicase_C-like"/>
</dbReference>
<dbReference type="EMBL" id="FNQM01000033">
    <property type="protein sequence ID" value="SEB03089.1"/>
    <property type="molecule type" value="Genomic_DNA"/>
</dbReference>
<dbReference type="RefSeq" id="WP_245731157.1">
    <property type="nucleotide sequence ID" value="NZ_FNQM01000033.1"/>
</dbReference>
<protein>
    <submittedName>
        <fullName evidence="8">ATP-dependent helicase HrpB</fullName>
    </submittedName>
</protein>
<dbReference type="InterPro" id="IPR013689">
    <property type="entry name" value="RNA_helicase_ATP-dep_HrpB_C"/>
</dbReference>
<dbReference type="Gene3D" id="1.20.120.1080">
    <property type="match status" value="1"/>
</dbReference>
<dbReference type="Pfam" id="PF00271">
    <property type="entry name" value="Helicase_C"/>
    <property type="match status" value="1"/>
</dbReference>
<gene>
    <name evidence="8" type="ORF">SAMN05444370_13314</name>
</gene>
<evidence type="ECO:0000256" key="4">
    <source>
        <dbReference type="ARBA" id="ARBA00022840"/>
    </source>
</evidence>
<evidence type="ECO:0000313" key="8">
    <source>
        <dbReference type="EMBL" id="SEB03089.1"/>
    </source>
</evidence>
<dbReference type="Proteomes" id="UP000198703">
    <property type="component" value="Unassembled WGS sequence"/>
</dbReference>
<evidence type="ECO:0000259" key="6">
    <source>
        <dbReference type="PROSITE" id="PS51192"/>
    </source>
</evidence>
<dbReference type="InterPro" id="IPR010225">
    <property type="entry name" value="HrpB"/>
</dbReference>